<dbReference type="EC" id="6.3.2.8" evidence="3 14"/>
<proteinExistence type="inferred from homology"/>
<dbReference type="InterPro" id="IPR050061">
    <property type="entry name" value="MurCDEF_pg_biosynth"/>
</dbReference>
<evidence type="ECO:0000259" key="17">
    <source>
        <dbReference type="Pfam" id="PF02875"/>
    </source>
</evidence>
<comment type="catalytic activity">
    <reaction evidence="13 14">
        <text>UDP-N-acetyl-alpha-D-muramate + L-alanine + ATP = UDP-N-acetyl-alpha-D-muramoyl-L-alanine + ADP + phosphate + H(+)</text>
        <dbReference type="Rhea" id="RHEA:23372"/>
        <dbReference type="ChEBI" id="CHEBI:15378"/>
        <dbReference type="ChEBI" id="CHEBI:30616"/>
        <dbReference type="ChEBI" id="CHEBI:43474"/>
        <dbReference type="ChEBI" id="CHEBI:57972"/>
        <dbReference type="ChEBI" id="CHEBI:70757"/>
        <dbReference type="ChEBI" id="CHEBI:83898"/>
        <dbReference type="ChEBI" id="CHEBI:456216"/>
        <dbReference type="EC" id="6.3.2.8"/>
    </reaction>
</comment>
<dbReference type="InterPro" id="IPR004101">
    <property type="entry name" value="Mur_ligase_C"/>
</dbReference>
<feature type="domain" description="Mur ligase N-terminal catalytic" evidence="16">
    <location>
        <begin position="11"/>
        <end position="114"/>
    </location>
</feature>
<dbReference type="Pfam" id="PF02875">
    <property type="entry name" value="Mur_ligase_C"/>
    <property type="match status" value="1"/>
</dbReference>
<keyword evidence="15" id="KW-1133">Transmembrane helix</keyword>
<dbReference type="PANTHER" id="PTHR43445">
    <property type="entry name" value="UDP-N-ACETYLMURAMATE--L-ALANINE LIGASE-RELATED"/>
    <property type="match status" value="1"/>
</dbReference>
<evidence type="ECO:0000259" key="18">
    <source>
        <dbReference type="Pfam" id="PF08245"/>
    </source>
</evidence>
<dbReference type="GO" id="GO:0005524">
    <property type="term" value="F:ATP binding"/>
    <property type="evidence" value="ECO:0007669"/>
    <property type="project" value="UniProtKB-UniRule"/>
</dbReference>
<keyword evidence="15" id="KW-0812">Transmembrane</keyword>
<dbReference type="OrthoDB" id="9804126at2"/>
<dbReference type="RefSeq" id="WP_136334370.1">
    <property type="nucleotide sequence ID" value="NZ_QXMP01000018.1"/>
</dbReference>
<feature type="binding site" evidence="14">
    <location>
        <begin position="123"/>
        <end position="129"/>
    </location>
    <ligand>
        <name>ATP</name>
        <dbReference type="ChEBI" id="CHEBI:30616"/>
    </ligand>
</feature>
<comment type="caution">
    <text evidence="19">The sequence shown here is derived from an EMBL/GenBank/DDBJ whole genome shotgun (WGS) entry which is preliminary data.</text>
</comment>
<name>A0A4S3M215_9FLAO</name>
<evidence type="ECO:0000256" key="6">
    <source>
        <dbReference type="ARBA" id="ARBA00022618"/>
    </source>
</evidence>
<keyword evidence="11 14" id="KW-0131">Cell cycle</keyword>
<evidence type="ECO:0000256" key="9">
    <source>
        <dbReference type="ARBA" id="ARBA00022960"/>
    </source>
</evidence>
<keyword evidence="6 14" id="KW-0132">Cell division</keyword>
<evidence type="ECO:0000313" key="19">
    <source>
        <dbReference type="EMBL" id="THD68880.1"/>
    </source>
</evidence>
<evidence type="ECO:0000256" key="5">
    <source>
        <dbReference type="ARBA" id="ARBA00022598"/>
    </source>
</evidence>
<dbReference type="Gene3D" id="3.40.1190.10">
    <property type="entry name" value="Mur-like, catalytic domain"/>
    <property type="match status" value="1"/>
</dbReference>
<dbReference type="SUPFAM" id="SSF51984">
    <property type="entry name" value="MurCD N-terminal domain"/>
    <property type="match status" value="1"/>
</dbReference>
<dbReference type="GO" id="GO:0008763">
    <property type="term" value="F:UDP-N-acetylmuramate-L-alanine ligase activity"/>
    <property type="evidence" value="ECO:0007669"/>
    <property type="project" value="UniProtKB-UniRule"/>
</dbReference>
<feature type="domain" description="Mur ligase central" evidence="18">
    <location>
        <begin position="121"/>
        <end position="290"/>
    </location>
</feature>
<evidence type="ECO:0000256" key="7">
    <source>
        <dbReference type="ARBA" id="ARBA00022741"/>
    </source>
</evidence>
<keyword evidence="10 14" id="KW-0573">Peptidoglycan synthesis</keyword>
<dbReference type="Gene3D" id="3.90.190.20">
    <property type="entry name" value="Mur ligase, C-terminal domain"/>
    <property type="match status" value="1"/>
</dbReference>
<dbReference type="InterPro" id="IPR005758">
    <property type="entry name" value="UDP-N-AcMur_Ala_ligase_MurC"/>
</dbReference>
<comment type="subcellular location">
    <subcellularLocation>
        <location evidence="1 14">Cytoplasm</location>
    </subcellularLocation>
</comment>
<keyword evidence="20" id="KW-1185">Reference proteome</keyword>
<evidence type="ECO:0000259" key="16">
    <source>
        <dbReference type="Pfam" id="PF01225"/>
    </source>
</evidence>
<feature type="domain" description="Mur ligase C-terminal" evidence="17">
    <location>
        <begin position="312"/>
        <end position="436"/>
    </location>
</feature>
<dbReference type="UniPathway" id="UPA00219"/>
<dbReference type="EMBL" id="SSMC01000001">
    <property type="protein sequence ID" value="THD68880.1"/>
    <property type="molecule type" value="Genomic_DNA"/>
</dbReference>
<dbReference type="InterPro" id="IPR036565">
    <property type="entry name" value="Mur-like_cat_sf"/>
</dbReference>
<keyword evidence="4 14" id="KW-0963">Cytoplasm</keyword>
<evidence type="ECO:0000256" key="14">
    <source>
        <dbReference type="HAMAP-Rule" id="MF_00046"/>
    </source>
</evidence>
<feature type="transmembrane region" description="Helical" evidence="15">
    <location>
        <begin position="12"/>
        <end position="29"/>
    </location>
</feature>
<evidence type="ECO:0000256" key="3">
    <source>
        <dbReference type="ARBA" id="ARBA00012211"/>
    </source>
</evidence>
<accession>A0A4S3M215</accession>
<dbReference type="AlphaFoldDB" id="A0A4S3M215"/>
<dbReference type="GO" id="GO:0008360">
    <property type="term" value="P:regulation of cell shape"/>
    <property type="evidence" value="ECO:0007669"/>
    <property type="project" value="UniProtKB-KW"/>
</dbReference>
<evidence type="ECO:0000256" key="1">
    <source>
        <dbReference type="ARBA" id="ARBA00004496"/>
    </source>
</evidence>
<dbReference type="SUPFAM" id="SSF53244">
    <property type="entry name" value="MurD-like peptide ligases, peptide-binding domain"/>
    <property type="match status" value="1"/>
</dbReference>
<evidence type="ECO:0000256" key="2">
    <source>
        <dbReference type="ARBA" id="ARBA00004752"/>
    </source>
</evidence>
<evidence type="ECO:0000256" key="4">
    <source>
        <dbReference type="ARBA" id="ARBA00022490"/>
    </source>
</evidence>
<dbReference type="SUPFAM" id="SSF53623">
    <property type="entry name" value="MurD-like peptide ligases, catalytic domain"/>
    <property type="match status" value="1"/>
</dbReference>
<keyword evidence="7 14" id="KW-0547">Nucleotide-binding</keyword>
<dbReference type="GO" id="GO:0071555">
    <property type="term" value="P:cell wall organization"/>
    <property type="evidence" value="ECO:0007669"/>
    <property type="project" value="UniProtKB-KW"/>
</dbReference>
<dbReference type="InterPro" id="IPR000713">
    <property type="entry name" value="Mur_ligase_N"/>
</dbReference>
<reference evidence="19 20" key="1">
    <citation type="submission" date="2019-04" db="EMBL/GenBank/DDBJ databases">
        <title>Draft genome sequence of Robertkochia marina CC-AMO-30D.</title>
        <authorList>
            <person name="Hameed A."/>
            <person name="Lin S.-Y."/>
            <person name="Shahina M."/>
            <person name="Lai W.-A."/>
            <person name="Young C.-C."/>
        </authorList>
    </citation>
    <scope>NUCLEOTIDE SEQUENCE [LARGE SCALE GENOMIC DNA]</scope>
    <source>
        <strain evidence="19 20">CC-AMO-30D</strain>
    </source>
</reference>
<dbReference type="PANTHER" id="PTHR43445:SF3">
    <property type="entry name" value="UDP-N-ACETYLMURAMATE--L-ALANINE LIGASE"/>
    <property type="match status" value="1"/>
</dbReference>
<dbReference type="Pfam" id="PF01225">
    <property type="entry name" value="Mur_ligase"/>
    <property type="match status" value="1"/>
</dbReference>
<evidence type="ECO:0000256" key="11">
    <source>
        <dbReference type="ARBA" id="ARBA00023306"/>
    </source>
</evidence>
<evidence type="ECO:0000256" key="10">
    <source>
        <dbReference type="ARBA" id="ARBA00022984"/>
    </source>
</evidence>
<dbReference type="InterPro" id="IPR036615">
    <property type="entry name" value="Mur_ligase_C_dom_sf"/>
</dbReference>
<dbReference type="GO" id="GO:0009252">
    <property type="term" value="P:peptidoglycan biosynthetic process"/>
    <property type="evidence" value="ECO:0007669"/>
    <property type="project" value="UniProtKB-UniRule"/>
</dbReference>
<evidence type="ECO:0000256" key="13">
    <source>
        <dbReference type="ARBA" id="ARBA00047833"/>
    </source>
</evidence>
<dbReference type="CDD" id="cd01983">
    <property type="entry name" value="SIMIBI"/>
    <property type="match status" value="1"/>
</dbReference>
<dbReference type="InterPro" id="IPR013221">
    <property type="entry name" value="Mur_ligase_cen"/>
</dbReference>
<keyword evidence="5 14" id="KW-0436">Ligase</keyword>
<comment type="pathway">
    <text evidence="2 14">Cell wall biogenesis; peptidoglycan biosynthesis.</text>
</comment>
<dbReference type="Pfam" id="PF08245">
    <property type="entry name" value="Mur_ligase_M"/>
    <property type="match status" value="1"/>
</dbReference>
<sequence>MSDRNFQHIRKVYFLGIGGIGMSGLARYFHSNGVHVAGYDRHKSSISSALEEEGITIGYEDSVDGIPAEFLENTPGTLVVYTPAVPQTNLQYSFFRHKGFQLVKRAEVLGIITREMKCLAVAGTHGKTTTSCILAHILKETGYDITAFLGGVSEDFNNNFLIEGDDCVVVEADEFDRSFLHLSPDIACVTSMDADHLDIYGQKSALDQSFREFAARVRPQGKLLIRYGLPLEGMTYGFEKEADYRFENIKISNSAYTCDLVTPYGEARNVVFFKPGEHNLLNALVATAMAVEMGAPLDRLTKALGTFKGVKRRFSYQLRKENLVFIDDYAHHPTEINAVYQAVKSFHPGQKVTVIFQPHLFSRTRDFMDDFAAALEKFDEIILLEIYPARELPVEGITSSLLLDKINNPNKRLLSKPDVLKALNQHMEGVVLTLGAGDIGEQVELIKNALEE</sequence>
<dbReference type="GO" id="GO:0051301">
    <property type="term" value="P:cell division"/>
    <property type="evidence" value="ECO:0007669"/>
    <property type="project" value="UniProtKB-KW"/>
</dbReference>
<evidence type="ECO:0000256" key="15">
    <source>
        <dbReference type="SAM" id="Phobius"/>
    </source>
</evidence>
<comment type="function">
    <text evidence="14">Cell wall formation.</text>
</comment>
<evidence type="ECO:0000256" key="8">
    <source>
        <dbReference type="ARBA" id="ARBA00022840"/>
    </source>
</evidence>
<dbReference type="GO" id="GO:0005737">
    <property type="term" value="C:cytoplasm"/>
    <property type="evidence" value="ECO:0007669"/>
    <property type="project" value="UniProtKB-SubCell"/>
</dbReference>
<comment type="similarity">
    <text evidence="14">Belongs to the MurCDEF family.</text>
</comment>
<gene>
    <name evidence="14" type="primary">murC</name>
    <name evidence="19" type="ORF">E7Z59_00695</name>
</gene>
<protein>
    <recommendedName>
        <fullName evidence="3 14">UDP-N-acetylmuramate--L-alanine ligase</fullName>
        <ecNumber evidence="3 14">6.3.2.8</ecNumber>
    </recommendedName>
    <alternativeName>
        <fullName evidence="14">UDP-N-acetylmuramoyl-L-alanine synthetase</fullName>
    </alternativeName>
</protein>
<keyword evidence="15" id="KW-0472">Membrane</keyword>
<keyword evidence="8 14" id="KW-0067">ATP-binding</keyword>
<organism evidence="19 20">
    <name type="scientific">Robertkochia marina</name>
    <dbReference type="NCBI Taxonomy" id="1227945"/>
    <lineage>
        <taxon>Bacteria</taxon>
        <taxon>Pseudomonadati</taxon>
        <taxon>Bacteroidota</taxon>
        <taxon>Flavobacteriia</taxon>
        <taxon>Flavobacteriales</taxon>
        <taxon>Flavobacteriaceae</taxon>
        <taxon>Robertkochia</taxon>
    </lineage>
</organism>
<dbReference type="Gene3D" id="3.40.50.720">
    <property type="entry name" value="NAD(P)-binding Rossmann-like Domain"/>
    <property type="match status" value="1"/>
</dbReference>
<dbReference type="Proteomes" id="UP000305939">
    <property type="component" value="Unassembled WGS sequence"/>
</dbReference>
<evidence type="ECO:0000313" key="20">
    <source>
        <dbReference type="Proteomes" id="UP000305939"/>
    </source>
</evidence>
<evidence type="ECO:0000256" key="12">
    <source>
        <dbReference type="ARBA" id="ARBA00023316"/>
    </source>
</evidence>
<dbReference type="NCBIfam" id="TIGR01082">
    <property type="entry name" value="murC"/>
    <property type="match status" value="1"/>
</dbReference>
<keyword evidence="12 14" id="KW-0961">Cell wall biogenesis/degradation</keyword>
<keyword evidence="9 14" id="KW-0133">Cell shape</keyword>
<dbReference type="HAMAP" id="MF_00046">
    <property type="entry name" value="MurC"/>
    <property type="match status" value="1"/>
</dbReference>